<accession>A0AAU8IDA1</accession>
<dbReference type="RefSeq" id="WP_353947782.1">
    <property type="nucleotide sequence ID" value="NZ_CP159510.1"/>
</dbReference>
<dbReference type="GO" id="GO:0008909">
    <property type="term" value="F:isochorismate synthase activity"/>
    <property type="evidence" value="ECO:0007669"/>
    <property type="project" value="UniProtKB-EC"/>
</dbReference>
<dbReference type="Pfam" id="PF00425">
    <property type="entry name" value="Chorismate_bind"/>
    <property type="match status" value="1"/>
</dbReference>
<organism evidence="7">
    <name type="scientific">Sporolactobacillus sp. Y61</name>
    <dbReference type="NCBI Taxonomy" id="3160863"/>
    <lineage>
        <taxon>Bacteria</taxon>
        <taxon>Bacillati</taxon>
        <taxon>Bacillota</taxon>
        <taxon>Bacilli</taxon>
        <taxon>Bacillales</taxon>
        <taxon>Sporolactobacillaceae</taxon>
        <taxon>Sporolactobacillus</taxon>
    </lineage>
</organism>
<dbReference type="PRINTS" id="PR00095">
    <property type="entry name" value="ANTSNTHASEI"/>
</dbReference>
<feature type="domain" description="Chorismate-utilising enzyme C-terminal" evidence="6">
    <location>
        <begin position="200"/>
        <end position="451"/>
    </location>
</feature>
<dbReference type="InterPro" id="IPR015890">
    <property type="entry name" value="Chorismate_C"/>
</dbReference>
<proteinExistence type="inferred from homology"/>
<evidence type="ECO:0000256" key="5">
    <source>
        <dbReference type="ARBA" id="ARBA00041564"/>
    </source>
</evidence>
<name>A0AAU8IDA1_9BACL</name>
<evidence type="ECO:0000259" key="6">
    <source>
        <dbReference type="Pfam" id="PF00425"/>
    </source>
</evidence>
<dbReference type="NCBIfam" id="TIGR00543">
    <property type="entry name" value="isochor_syn"/>
    <property type="match status" value="1"/>
</dbReference>
<evidence type="ECO:0000313" key="7">
    <source>
        <dbReference type="EMBL" id="XCJ16176.1"/>
    </source>
</evidence>
<comment type="catalytic activity">
    <reaction evidence="1">
        <text>chorismate = isochorismate</text>
        <dbReference type="Rhea" id="RHEA:18985"/>
        <dbReference type="ChEBI" id="CHEBI:29748"/>
        <dbReference type="ChEBI" id="CHEBI:29780"/>
        <dbReference type="EC" id="5.4.4.2"/>
    </reaction>
</comment>
<evidence type="ECO:0000256" key="2">
    <source>
        <dbReference type="ARBA" id="ARBA00005297"/>
    </source>
</evidence>
<reference evidence="7" key="1">
    <citation type="submission" date="2024-06" db="EMBL/GenBank/DDBJ databases">
        <authorList>
            <person name="Fan A."/>
            <person name="Zhang F.Y."/>
            <person name="Zhang L."/>
        </authorList>
    </citation>
    <scope>NUCLEOTIDE SEQUENCE</scope>
    <source>
        <strain evidence="7">Y61</strain>
    </source>
</reference>
<dbReference type="AlphaFoldDB" id="A0AAU8IDA1"/>
<protein>
    <recommendedName>
        <fullName evidence="3">isochorismate synthase</fullName>
        <ecNumber evidence="3">5.4.4.2</ecNumber>
    </recommendedName>
    <alternativeName>
        <fullName evidence="5">Isochorismate mutase</fullName>
    </alternativeName>
</protein>
<dbReference type="SUPFAM" id="SSF56322">
    <property type="entry name" value="ADC synthase"/>
    <property type="match status" value="1"/>
</dbReference>
<dbReference type="InterPro" id="IPR019999">
    <property type="entry name" value="Anth_synth_I-like"/>
</dbReference>
<evidence type="ECO:0000256" key="3">
    <source>
        <dbReference type="ARBA" id="ARBA00012824"/>
    </source>
</evidence>
<comment type="similarity">
    <text evidence="2">Belongs to the isochorismate synthase family.</text>
</comment>
<dbReference type="PANTHER" id="PTHR42839">
    <property type="entry name" value="ISOCHORISMATE SYNTHASE ENTC"/>
    <property type="match status" value="1"/>
</dbReference>
<dbReference type="EMBL" id="CP159510">
    <property type="protein sequence ID" value="XCJ16176.1"/>
    <property type="molecule type" value="Genomic_DNA"/>
</dbReference>
<dbReference type="PANTHER" id="PTHR42839:SF1">
    <property type="entry name" value="ISOCHORISMATE SYNTHASE MENF"/>
    <property type="match status" value="1"/>
</dbReference>
<evidence type="ECO:0000256" key="4">
    <source>
        <dbReference type="ARBA" id="ARBA00023235"/>
    </source>
</evidence>
<gene>
    <name evidence="7" type="ORF">ABNN70_10800</name>
</gene>
<dbReference type="InterPro" id="IPR004561">
    <property type="entry name" value="IsoChor_synthase"/>
</dbReference>
<evidence type="ECO:0000256" key="1">
    <source>
        <dbReference type="ARBA" id="ARBA00000799"/>
    </source>
</evidence>
<dbReference type="EC" id="5.4.4.2" evidence="3"/>
<keyword evidence="4 7" id="KW-0413">Isomerase</keyword>
<dbReference type="InterPro" id="IPR005801">
    <property type="entry name" value="ADC_synthase"/>
</dbReference>
<dbReference type="GO" id="GO:0009697">
    <property type="term" value="P:salicylic acid biosynthetic process"/>
    <property type="evidence" value="ECO:0007669"/>
    <property type="project" value="TreeGrafter"/>
</dbReference>
<dbReference type="Gene3D" id="3.60.120.10">
    <property type="entry name" value="Anthranilate synthase"/>
    <property type="match status" value="1"/>
</dbReference>
<sequence>MVSQVADHAQVIRQPGNDDSRLVSLTRKIQSADPIAFYQSGEGMFQGKRFYWENPSGQLIMAGLGFVENIHITGEAQRFQRIRDNWSDIVSGVNRIGVTGIEATGPVLFGGFSFESEDNGMNLWQAFGNGCFYLPEFLLTVVEGCSYLTLNVCCPKSSSPDAVLTEKERLAADLLRKKASNSPSSGPFYPDHIEKQDMAVWSFMVNKALQNIMTGSIDKVVLARTVQLHYDQKPKSERVLNRLRKEQCGNYIFCQESGQDYFIGATPERLIRKKGDKLYSTCLAGSAARGKNAEEDRELGRKLLHDQKNRKEHQYVVSMIREVFQNLCSSVAIPEKPILLKNRDVQHLYTPACGRCRRDVSLFDLVSRLHPTPALGGLPRTAAVQWIRENETERRGLYGSPIGWCDAEGNGEFAVGIRSGLVKPKKAILYAGCGIVKDSVPETEYRETQMKFRPMMSGLGVSSFGTC</sequence>